<protein>
    <submittedName>
        <fullName evidence="13">Pregnancy-associated plasma protein-A</fullName>
    </submittedName>
</protein>
<evidence type="ECO:0000256" key="9">
    <source>
        <dbReference type="SAM" id="MobiDB-lite"/>
    </source>
</evidence>
<dbReference type="GO" id="GO:0046872">
    <property type="term" value="F:metal ion binding"/>
    <property type="evidence" value="ECO:0007669"/>
    <property type="project" value="UniProtKB-KW"/>
</dbReference>
<evidence type="ECO:0000259" key="11">
    <source>
        <dbReference type="Pfam" id="PF05572"/>
    </source>
</evidence>
<dbReference type="Gene3D" id="3.40.390.10">
    <property type="entry name" value="Collagenase (Catalytic Domain)"/>
    <property type="match status" value="1"/>
</dbReference>
<evidence type="ECO:0000256" key="2">
    <source>
        <dbReference type="ARBA" id="ARBA00022670"/>
    </source>
</evidence>
<dbReference type="Pfam" id="PF08719">
    <property type="entry name" value="NADAR"/>
    <property type="match status" value="1"/>
</dbReference>
<keyword evidence="8" id="KW-1015">Disulfide bond</keyword>
<feature type="domain" description="NADAR" evidence="12">
    <location>
        <begin position="322"/>
        <end position="473"/>
    </location>
</feature>
<evidence type="ECO:0000313" key="13">
    <source>
        <dbReference type="EMBL" id="KAF8706074.1"/>
    </source>
</evidence>
<dbReference type="InterPro" id="IPR024079">
    <property type="entry name" value="MetalloPept_cat_dom_sf"/>
</dbReference>
<dbReference type="OrthoDB" id="206452at2759"/>
<feature type="region of interest" description="Disordered" evidence="9">
    <location>
        <begin position="287"/>
        <end position="314"/>
    </location>
</feature>
<sequence length="497" mass="54541">MAVLRPLLCLFSLSSNVAFGAYYGARSDPTPRKCGTEPNQSFVNNVESNFAAQKLAGPVKIICYETIDVYWHVIKAGDTLAEGDLPHYQIKDSIKATNSHFSGLGLKLNLKSVDRTTNATWFNYVAPNLPTNTAMKNSLRKGGAADLNIYTVGFKGGPGKGLLGYATFPSTYESNPKDDGIVIQWFTVPGGSNVNYDEGKTLTHELGHWLGLYHTFQGGNCSGTGDYVDDTPSEATPSAGCPVGKDTCPDGGVDPIHNYMDYSYDSCMNEFTPGQFARIKEQIVARKSKAKRERKRLRSAGGSEAESNANAPQTTASDDTIYFFRPKEEHGYLSQWYKSPFTNGIYSYENAEQYMMHQKGILFAPDSPITCSILETTNPRDIKALGRMVPNFDEAIWKRERLNIIIEGSRLKFEQSEYLKIKLLATGDSELVEASPFDRIWGIGFGAKSAPMKRDKWGENLLGKALMIVRQGLKGKAAGDDVDSEPDPGSGRGSLGD</sequence>
<reference evidence="13" key="1">
    <citation type="submission" date="2020-09" db="EMBL/GenBank/DDBJ databases">
        <title>Comparative genome analyses of four rice-infecting Rhizoctonia solani isolates reveal extensive enrichment of homogalacturonan modification genes.</title>
        <authorList>
            <person name="Lee D.-Y."/>
            <person name="Jeon J."/>
            <person name="Kim K.-T."/>
            <person name="Cheong K."/>
            <person name="Song H."/>
            <person name="Choi G."/>
            <person name="Ko J."/>
            <person name="Opiyo S.O."/>
            <person name="Zuo S."/>
            <person name="Madhav S."/>
            <person name="Lee Y.-H."/>
            <person name="Wang G.-L."/>
        </authorList>
    </citation>
    <scope>NUCLEOTIDE SEQUENCE</scope>
    <source>
        <strain evidence="13">AG1-IA WGL</strain>
    </source>
</reference>
<dbReference type="CDD" id="cd04275">
    <property type="entry name" value="ZnMc_pappalysin_like"/>
    <property type="match status" value="1"/>
</dbReference>
<dbReference type="SUPFAM" id="SSF143990">
    <property type="entry name" value="YbiA-like"/>
    <property type="match status" value="1"/>
</dbReference>
<dbReference type="InterPro" id="IPR037238">
    <property type="entry name" value="YbiA-like_sf"/>
</dbReference>
<evidence type="ECO:0000256" key="5">
    <source>
        <dbReference type="ARBA" id="ARBA00022801"/>
    </source>
</evidence>
<dbReference type="InterPro" id="IPR012816">
    <property type="entry name" value="NADAR"/>
</dbReference>
<dbReference type="CDD" id="cd15457">
    <property type="entry name" value="NADAR"/>
    <property type="match status" value="1"/>
</dbReference>
<evidence type="ECO:0000256" key="3">
    <source>
        <dbReference type="ARBA" id="ARBA00022723"/>
    </source>
</evidence>
<accession>A0A8H7LUB7</accession>
<feature type="region of interest" description="Disordered" evidence="9">
    <location>
        <begin position="476"/>
        <end position="497"/>
    </location>
</feature>
<evidence type="ECO:0000256" key="8">
    <source>
        <dbReference type="ARBA" id="ARBA00023157"/>
    </source>
</evidence>
<evidence type="ECO:0000259" key="12">
    <source>
        <dbReference type="Pfam" id="PF08719"/>
    </source>
</evidence>
<keyword evidence="2" id="KW-0645">Protease</keyword>
<dbReference type="GO" id="GO:0006508">
    <property type="term" value="P:proteolysis"/>
    <property type="evidence" value="ECO:0007669"/>
    <property type="project" value="UniProtKB-KW"/>
</dbReference>
<dbReference type="Pfam" id="PF05572">
    <property type="entry name" value="Peptidase_M43"/>
    <property type="match status" value="1"/>
</dbReference>
<dbReference type="GO" id="GO:0008237">
    <property type="term" value="F:metallopeptidase activity"/>
    <property type="evidence" value="ECO:0007669"/>
    <property type="project" value="UniProtKB-KW"/>
</dbReference>
<evidence type="ECO:0000256" key="10">
    <source>
        <dbReference type="SAM" id="SignalP"/>
    </source>
</evidence>
<feature type="compositionally biased region" description="Polar residues" evidence="9">
    <location>
        <begin position="305"/>
        <end position="314"/>
    </location>
</feature>
<feature type="signal peptide" evidence="10">
    <location>
        <begin position="1"/>
        <end position="20"/>
    </location>
</feature>
<evidence type="ECO:0000313" key="14">
    <source>
        <dbReference type="Proteomes" id="UP000602905"/>
    </source>
</evidence>
<feature type="domain" description="Peptidase M43 pregnancy-associated plasma-A" evidence="11">
    <location>
        <begin position="193"/>
        <end position="282"/>
    </location>
</feature>
<evidence type="ECO:0000256" key="6">
    <source>
        <dbReference type="ARBA" id="ARBA00022833"/>
    </source>
</evidence>
<keyword evidence="6" id="KW-0862">Zinc</keyword>
<dbReference type="AlphaFoldDB" id="A0A8H7LUB7"/>
<dbReference type="Proteomes" id="UP000602905">
    <property type="component" value="Unassembled WGS sequence"/>
</dbReference>
<keyword evidence="3" id="KW-0479">Metal-binding</keyword>
<dbReference type="Gene3D" id="1.10.357.40">
    <property type="entry name" value="YbiA-like"/>
    <property type="match status" value="1"/>
</dbReference>
<organism evidence="13 14">
    <name type="scientific">Rhizoctonia solani</name>
    <dbReference type="NCBI Taxonomy" id="456999"/>
    <lineage>
        <taxon>Eukaryota</taxon>
        <taxon>Fungi</taxon>
        <taxon>Dikarya</taxon>
        <taxon>Basidiomycota</taxon>
        <taxon>Agaricomycotina</taxon>
        <taxon>Agaricomycetes</taxon>
        <taxon>Cantharellales</taxon>
        <taxon>Ceratobasidiaceae</taxon>
        <taxon>Rhizoctonia</taxon>
    </lineage>
</organism>
<feature type="non-terminal residue" evidence="13">
    <location>
        <position position="1"/>
    </location>
</feature>
<keyword evidence="7" id="KW-0482">Metalloprotease</keyword>
<dbReference type="EMBL" id="JACYCD010000052">
    <property type="protein sequence ID" value="KAF8706074.1"/>
    <property type="molecule type" value="Genomic_DNA"/>
</dbReference>
<gene>
    <name evidence="13" type="ORF">RHS03_04888</name>
</gene>
<keyword evidence="4 10" id="KW-0732">Signal</keyword>
<dbReference type="InterPro" id="IPR008754">
    <property type="entry name" value="Peptidase_M43"/>
</dbReference>
<evidence type="ECO:0000256" key="1">
    <source>
        <dbReference type="ARBA" id="ARBA00008721"/>
    </source>
</evidence>
<name>A0A8H7LUB7_9AGAM</name>
<dbReference type="PANTHER" id="PTHR47466">
    <property type="match status" value="1"/>
</dbReference>
<keyword evidence="5" id="KW-0378">Hydrolase</keyword>
<dbReference type="NCBIfam" id="TIGR02464">
    <property type="entry name" value="ribofla_fusion"/>
    <property type="match status" value="1"/>
</dbReference>
<dbReference type="SUPFAM" id="SSF55486">
    <property type="entry name" value="Metalloproteases ('zincins'), catalytic domain"/>
    <property type="match status" value="1"/>
</dbReference>
<comment type="caution">
    <text evidence="13">The sequence shown here is derived from an EMBL/GenBank/DDBJ whole genome shotgun (WGS) entry which is preliminary data.</text>
</comment>
<evidence type="ECO:0000256" key="4">
    <source>
        <dbReference type="ARBA" id="ARBA00022729"/>
    </source>
</evidence>
<dbReference type="PANTHER" id="PTHR47466:SF1">
    <property type="entry name" value="METALLOPROTEASE MEP1 (AFU_ORTHOLOGUE AFUA_1G07730)-RELATED"/>
    <property type="match status" value="1"/>
</dbReference>
<comment type="similarity">
    <text evidence="1">Belongs to the peptidase M43B family.</text>
</comment>
<evidence type="ECO:0000256" key="7">
    <source>
        <dbReference type="ARBA" id="ARBA00023049"/>
    </source>
</evidence>
<feature type="compositionally biased region" description="Basic residues" evidence="9">
    <location>
        <begin position="287"/>
        <end position="298"/>
    </location>
</feature>
<proteinExistence type="inferred from homology"/>
<feature type="chain" id="PRO_5034169395" evidence="10">
    <location>
        <begin position="21"/>
        <end position="497"/>
    </location>
</feature>